<dbReference type="InterPro" id="IPR001444">
    <property type="entry name" value="Flag_bb_rod_N"/>
</dbReference>
<dbReference type="Pfam" id="PF00460">
    <property type="entry name" value="Flg_bb_rod"/>
    <property type="match status" value="1"/>
</dbReference>
<comment type="similarity">
    <text evidence="2 5">Belongs to the flagella basal body rod proteins family.</text>
</comment>
<accession>A3V265</accession>
<dbReference type="GO" id="GO:0009424">
    <property type="term" value="C:bacterial-type flagellum hook"/>
    <property type="evidence" value="ECO:0007669"/>
    <property type="project" value="TreeGrafter"/>
</dbReference>
<dbReference type="SUPFAM" id="SSF117143">
    <property type="entry name" value="Flagellar hook protein flgE"/>
    <property type="match status" value="2"/>
</dbReference>
<dbReference type="EMBL" id="AAMS01000002">
    <property type="protein sequence ID" value="EAQ07446.1"/>
    <property type="molecule type" value="Genomic_DNA"/>
</dbReference>
<dbReference type="RefSeq" id="WP_007206232.1">
    <property type="nucleotide sequence ID" value="NZ_CH672414.1"/>
</dbReference>
<dbReference type="InterPro" id="IPR011491">
    <property type="entry name" value="FlgE_D2"/>
</dbReference>
<keyword evidence="4 5" id="KW-0975">Bacterial flagellum</keyword>
<dbReference type="InterPro" id="IPR020013">
    <property type="entry name" value="Flagellar_FlgE/F/G"/>
</dbReference>
<dbReference type="PANTHER" id="PTHR30435">
    <property type="entry name" value="FLAGELLAR PROTEIN"/>
    <property type="match status" value="1"/>
</dbReference>
<protein>
    <recommendedName>
        <fullName evidence="3 5">Flagellar hook protein FlgE</fullName>
    </recommendedName>
</protein>
<keyword evidence="11" id="KW-1185">Reference proteome</keyword>
<evidence type="ECO:0000259" key="6">
    <source>
        <dbReference type="Pfam" id="PF00460"/>
    </source>
</evidence>
<dbReference type="SMR" id="A3V265"/>
<dbReference type="InterPro" id="IPR010930">
    <property type="entry name" value="Flg_bb/hook_C_dom"/>
</dbReference>
<evidence type="ECO:0000259" key="7">
    <source>
        <dbReference type="Pfam" id="PF06429"/>
    </source>
</evidence>
<dbReference type="NCBIfam" id="TIGR03506">
    <property type="entry name" value="FlgEFG_subfam"/>
    <property type="match status" value="2"/>
</dbReference>
<evidence type="ECO:0000256" key="1">
    <source>
        <dbReference type="ARBA" id="ARBA00004117"/>
    </source>
</evidence>
<feature type="domain" description="Flagellar hook protein FlgE/F/G-like D1" evidence="9">
    <location>
        <begin position="83"/>
        <end position="127"/>
    </location>
</feature>
<comment type="caution">
    <text evidence="10">The sequence shown here is derived from an EMBL/GenBank/DDBJ whole genome shotgun (WGS) entry which is preliminary data.</text>
</comment>
<dbReference type="GO" id="GO:0071978">
    <property type="term" value="P:bacterial-type flagellum-dependent swarming motility"/>
    <property type="evidence" value="ECO:0007669"/>
    <property type="project" value="TreeGrafter"/>
</dbReference>
<dbReference type="Gene3D" id="2.60.98.20">
    <property type="entry name" value="Flagellar hook protein FlgE"/>
    <property type="match status" value="1"/>
</dbReference>
<dbReference type="eggNOG" id="COG1749">
    <property type="taxonomic scope" value="Bacteria"/>
</dbReference>
<dbReference type="HOGENOM" id="CLU_002553_0_0_5"/>
<dbReference type="Pfam" id="PF22692">
    <property type="entry name" value="LlgE_F_G_D1"/>
    <property type="match status" value="1"/>
</dbReference>
<organism evidence="10 11">
    <name type="scientific">Yoonia vestfoldensis SKA53</name>
    <dbReference type="NCBI Taxonomy" id="314232"/>
    <lineage>
        <taxon>Bacteria</taxon>
        <taxon>Pseudomonadati</taxon>
        <taxon>Pseudomonadota</taxon>
        <taxon>Alphaproteobacteria</taxon>
        <taxon>Rhodobacterales</taxon>
        <taxon>Paracoccaceae</taxon>
        <taxon>Yoonia</taxon>
    </lineage>
</organism>
<dbReference type="STRING" id="314232.SKA53_11453"/>
<feature type="domain" description="Flagellar basal-body/hook protein C-terminal" evidence="7">
    <location>
        <begin position="1731"/>
        <end position="1776"/>
    </location>
</feature>
<name>A3V265_9RHOB</name>
<evidence type="ECO:0000313" key="11">
    <source>
        <dbReference type="Proteomes" id="UP000004507"/>
    </source>
</evidence>
<sequence length="1778" mass="187907">MSFYTALTGLNGAQSDISATSNNIANVGTTGFKRSRAEFGDIFATSPLQNSSSSIGSGAILKGVKQQFTQGNIASSLNALDMAISGQGFFALKPSQTSTQVVYTRNGSFNVDNNRNVVDSSGQFLLAYPVNEDGSVTAKDIDSAAPLRLPVTSGDPKATSLVDLAVNVPASADVVTEKEKFTDGYTFDPNDSESFTNSTSFTIFDDLGNPTIATVYFIKTQRATAEDPTNKFETRLVINNQVVPPDLVPAVTRSNEQIFIDRFGNQTTSVPDASYTLEQKSSPLYKLDEQNDRAPSQPAILTGQASGFNFGDEGTGEIEIVTDPLQFGATYEANPNSNQGVYWGRDFLLVNIDDGTRPVSIDVRAGRYNAEQLAAEVERAINQAHDDGRKIEIQKGADDKISIQLFQPGASGAVPVRALPLDINLLEPSYISLQNKMDLTVSTSPNFSLDVFLAHAQVRLNETLNGSPEFVPGASEKQFAQFTGSTIAVPPTDPEAFSFDYTTRDLGIATVTSLSAKWEVLYNSGKFEVSDKNESVDAAKEAGTVTITFSDASLNPLTVTIDGFTSQTAVLDAIELKLGGASYFSDKLKVNRTYTSETTLAAVLSAMNLPEASDAPTTQQIDNQQSVFAGNVRDAAVAVGERMITSVVGALVDGVPTTEQTALQTDALTLAINDALLARNAEFSSTDAVNPTSPTPDEVVAKAAALADAINDALLARNAEFSSTEAADPTSPTPEEVVAKTEALTNLLSGRKNALANSFSITEYTITEIINADGTRSTIPDPTPRDVDDETAALTEAVSVALLARNAEFSSTDAEDPTSPTPDEVVAKAAALAEAVSVALLARNAEFSSTEAADPTSPTPEEVVAKAAALTTARAEAASDLKGLFNYTETPSGEPTNDQITAELNAKTEAGDPTDSFNLAVTAFKNASLAADEFAQLNEDLSQSEVAQDNFANLVTTLSNSQILLADFTDLATTWSDAEADLSSFLALESTLAAAEADLSTFVDLGTALTAAESAASDFAALVATLTTAEDVASDFDGLVAQLNTVFRDFAVIKERHLAYSNVENRPSVNVYDEKIAVSTSPGSIKLDPQNNSLKIKLGEGDGLRFKEEETILLMGANSDAEALNGRSFRIAAIEGDVIEIVTAGLGLSENPIEIPGVEENPSPYYILAERSTDVEAYFEGAALEVEGSAKSFNNQKILMRETDSARHGYTNDQINAAFDVGIFGDFTGNVIGSNATAEKLGLDLPILTNTAMAWVDELNAPIKVAYDSATQSIVFKVDHTALGPGGAISNLSEIQITSGNAGVNSFGLAGSSSPRIEITSATSVNGQSFVFDGADDGVGPARFGAKVSYDRESRAFSFKSGTTGEAIDEDKALGVPTKQSASNIQVGRYEIDKVTKSARIQPGAINLASRGLALGTNDLMGVGAKSAVVFEEGKGLKSLPARAIGGAATDPLNSNPVFLNPANRETTFNISVNGINAVIDIPGGNYIGSTLAERLQERINQMQDPVTGRTIGGVTVRYQPDDNNFVFTTGTTGTESTIRVRGPAKLGLDDVPLGIGSVPTIANLVQATNENGVPLFVNENGEIVDSEPNNLVEGYYPLYLNEGELTFDKTGRLISPQGLTRYEAQTETFSISLDIDYSASSQLATPFVVNNLEQNGFTSGRLDGLSIDATGLLRANYTNGQNKPLGKIVMANFNNQNGLKQVGNATFVQTAESGDPIIGEAGTEGFGSIQSGALERSNVDITEELVNLITAQRNFQAASKAIETSTQLTQTIINIRT</sequence>
<evidence type="ECO:0000256" key="4">
    <source>
        <dbReference type="ARBA" id="ARBA00023143"/>
    </source>
</evidence>
<evidence type="ECO:0000313" key="10">
    <source>
        <dbReference type="EMBL" id="EAQ07446.1"/>
    </source>
</evidence>
<reference evidence="10 11" key="1">
    <citation type="submission" date="2006-01" db="EMBL/GenBank/DDBJ databases">
        <authorList>
            <person name="Hagstrom A."/>
            <person name="Ferriera S."/>
            <person name="Johnson J."/>
            <person name="Kravitz S."/>
            <person name="Halpern A."/>
            <person name="Remington K."/>
            <person name="Beeson K."/>
            <person name="Tran B."/>
            <person name="Rogers Y.-H."/>
            <person name="Friedman R."/>
            <person name="Venter J.C."/>
        </authorList>
    </citation>
    <scope>NUCLEOTIDE SEQUENCE [LARGE SCALE GENOMIC DNA]</scope>
    <source>
        <strain evidence="10 11">SKA53</strain>
    </source>
</reference>
<gene>
    <name evidence="10" type="ORF">SKA53_11453</name>
</gene>
<dbReference type="PANTHER" id="PTHR30435:SF1">
    <property type="entry name" value="FLAGELLAR HOOK PROTEIN FLGE"/>
    <property type="match status" value="1"/>
</dbReference>
<dbReference type="InterPro" id="IPR053967">
    <property type="entry name" value="LlgE_F_G-like_D1"/>
</dbReference>
<dbReference type="Pfam" id="PF06429">
    <property type="entry name" value="Flg_bbr_C"/>
    <property type="match status" value="1"/>
</dbReference>
<dbReference type="InterPro" id="IPR037058">
    <property type="entry name" value="Falgellar_hook_FlgE_sf"/>
</dbReference>
<evidence type="ECO:0000256" key="3">
    <source>
        <dbReference type="ARBA" id="ARBA00019015"/>
    </source>
</evidence>
<dbReference type="GO" id="GO:0009425">
    <property type="term" value="C:bacterial-type flagellum basal body"/>
    <property type="evidence" value="ECO:0007669"/>
    <property type="project" value="UniProtKB-SubCell"/>
</dbReference>
<comment type="subcellular location">
    <subcellularLocation>
        <location evidence="1 5">Bacterial flagellum basal body</location>
    </subcellularLocation>
</comment>
<evidence type="ECO:0000256" key="2">
    <source>
        <dbReference type="ARBA" id="ARBA00009677"/>
    </source>
</evidence>
<evidence type="ECO:0000259" key="8">
    <source>
        <dbReference type="Pfam" id="PF07559"/>
    </source>
</evidence>
<evidence type="ECO:0000259" key="9">
    <source>
        <dbReference type="Pfam" id="PF22692"/>
    </source>
</evidence>
<comment type="function">
    <text evidence="5">A flexible structure which links the flagellar filament to the drive apparatus in the basal body.</text>
</comment>
<feature type="domain" description="Flagellar hook protein FlgE D2" evidence="8">
    <location>
        <begin position="182"/>
        <end position="332"/>
    </location>
</feature>
<dbReference type="Pfam" id="PF07559">
    <property type="entry name" value="FlgE_D2"/>
    <property type="match status" value="1"/>
</dbReference>
<dbReference type="GO" id="GO:0005829">
    <property type="term" value="C:cytosol"/>
    <property type="evidence" value="ECO:0007669"/>
    <property type="project" value="TreeGrafter"/>
</dbReference>
<feature type="domain" description="Flagellar basal body rod protein N-terminal" evidence="6">
    <location>
        <begin position="3"/>
        <end position="33"/>
    </location>
</feature>
<proteinExistence type="inferred from homology"/>
<dbReference type="Proteomes" id="UP000004507">
    <property type="component" value="Unassembled WGS sequence"/>
</dbReference>
<evidence type="ECO:0000256" key="5">
    <source>
        <dbReference type="RuleBase" id="RU362116"/>
    </source>
</evidence>
<dbReference type="InterPro" id="IPR037925">
    <property type="entry name" value="FlgE/F/G-like"/>
</dbReference>